<name>A0AAN7FZA2_QUERU</name>
<sequence>MKQNLRAQHILIDETCDLCGDHQETLLHSLWLCDHAQIVWKSDPGFAPLYQKQYRKFEDLVEELMHRDSTYQVALSSTIGWCLWQCRNRLKENPLTWQLHELGNRAKELVLEYLDVKK</sequence>
<gene>
    <name evidence="1" type="ORF">RGQ29_009977</name>
</gene>
<protein>
    <recommendedName>
        <fullName evidence="3">Reverse transcriptase zinc-binding domain-containing protein</fullName>
    </recommendedName>
</protein>
<dbReference type="EMBL" id="JAXUIC010000002">
    <property type="protein sequence ID" value="KAK4600121.1"/>
    <property type="molecule type" value="Genomic_DNA"/>
</dbReference>
<dbReference type="AlphaFoldDB" id="A0AAN7FZA2"/>
<accession>A0AAN7FZA2</accession>
<dbReference type="Proteomes" id="UP001324115">
    <property type="component" value="Unassembled WGS sequence"/>
</dbReference>
<reference evidence="1 2" key="1">
    <citation type="journal article" date="2023" name="G3 (Bethesda)">
        <title>A haplotype-resolved chromosome-scale genome for Quercus rubra L. provides insights into the genetics of adaptive traits for red oak species.</title>
        <authorList>
            <person name="Kapoor B."/>
            <person name="Jenkins J."/>
            <person name="Schmutz J."/>
            <person name="Zhebentyayeva T."/>
            <person name="Kuelheim C."/>
            <person name="Coggeshall M."/>
            <person name="Heim C."/>
            <person name="Lasky J.R."/>
            <person name="Leites L."/>
            <person name="Islam-Faridi N."/>
            <person name="Romero-Severson J."/>
            <person name="DeLeo V.L."/>
            <person name="Lucas S.M."/>
            <person name="Lazic D."/>
            <person name="Gailing O."/>
            <person name="Carlson J."/>
            <person name="Staton M."/>
        </authorList>
    </citation>
    <scope>NUCLEOTIDE SEQUENCE [LARGE SCALE GENOMIC DNA]</scope>
    <source>
        <strain evidence="1">Pseudo-F2</strain>
    </source>
</reference>
<evidence type="ECO:0000313" key="1">
    <source>
        <dbReference type="EMBL" id="KAK4600121.1"/>
    </source>
</evidence>
<proteinExistence type="predicted"/>
<organism evidence="1 2">
    <name type="scientific">Quercus rubra</name>
    <name type="common">Northern red oak</name>
    <name type="synonym">Quercus borealis</name>
    <dbReference type="NCBI Taxonomy" id="3512"/>
    <lineage>
        <taxon>Eukaryota</taxon>
        <taxon>Viridiplantae</taxon>
        <taxon>Streptophyta</taxon>
        <taxon>Embryophyta</taxon>
        <taxon>Tracheophyta</taxon>
        <taxon>Spermatophyta</taxon>
        <taxon>Magnoliopsida</taxon>
        <taxon>eudicotyledons</taxon>
        <taxon>Gunneridae</taxon>
        <taxon>Pentapetalae</taxon>
        <taxon>rosids</taxon>
        <taxon>fabids</taxon>
        <taxon>Fagales</taxon>
        <taxon>Fagaceae</taxon>
        <taxon>Quercus</taxon>
    </lineage>
</organism>
<keyword evidence="2" id="KW-1185">Reference proteome</keyword>
<evidence type="ECO:0008006" key="3">
    <source>
        <dbReference type="Google" id="ProtNLM"/>
    </source>
</evidence>
<evidence type="ECO:0000313" key="2">
    <source>
        <dbReference type="Proteomes" id="UP001324115"/>
    </source>
</evidence>
<comment type="caution">
    <text evidence="1">The sequence shown here is derived from an EMBL/GenBank/DDBJ whole genome shotgun (WGS) entry which is preliminary data.</text>
</comment>